<evidence type="ECO:0008006" key="6">
    <source>
        <dbReference type="Google" id="ProtNLM"/>
    </source>
</evidence>
<keyword evidence="1" id="KW-0812">Transmembrane</keyword>
<dbReference type="Proteomes" id="UP000050515">
    <property type="component" value="Unassembled WGS sequence"/>
</dbReference>
<evidence type="ECO:0000256" key="1">
    <source>
        <dbReference type="SAM" id="Phobius"/>
    </source>
</evidence>
<evidence type="ECO:0000313" key="4">
    <source>
        <dbReference type="Proteomes" id="UP000050320"/>
    </source>
</evidence>
<organism evidence="2 5">
    <name type="scientific">Acidiplasma aeolicum</name>
    <dbReference type="NCBI Taxonomy" id="507754"/>
    <lineage>
        <taxon>Archaea</taxon>
        <taxon>Methanobacteriati</taxon>
        <taxon>Thermoplasmatota</taxon>
        <taxon>Thermoplasmata</taxon>
        <taxon>Thermoplasmatales</taxon>
        <taxon>Ferroplasmaceae</taxon>
        <taxon>Acidiplasma</taxon>
    </lineage>
</organism>
<comment type="caution">
    <text evidence="2">The sequence shown here is derived from an EMBL/GenBank/DDBJ whole genome shotgun (WGS) entry which is preliminary data.</text>
</comment>
<keyword evidence="1" id="KW-1133">Transmembrane helix</keyword>
<proteinExistence type="predicted"/>
<reference evidence="2 5" key="1">
    <citation type="submission" date="2015-09" db="EMBL/GenBank/DDBJ databases">
        <title>Draft genome sequence of Acidiplasma aeolicum DSM 18409.</title>
        <authorList>
            <person name="Hemp J."/>
        </authorList>
    </citation>
    <scope>NUCLEOTIDE SEQUENCE [LARGE SCALE GENOMIC DNA]</scope>
    <source>
        <strain evidence="2 5">V</strain>
    </source>
</reference>
<gene>
    <name evidence="3" type="ORF">AOG54_04655</name>
    <name evidence="2" type="ORF">SE19_06070</name>
</gene>
<name>A0A0P9GY08_9ARCH</name>
<protein>
    <recommendedName>
        <fullName evidence="6">CARDB domain-containing protein</fullName>
    </recommendedName>
</protein>
<reference evidence="3 4" key="2">
    <citation type="submission" date="2015-09" db="EMBL/GenBank/DDBJ databases">
        <title>Heavy metals and arsenic resistance mechanisms in polyextremophilic archaea of the family Ferroplasmaceae.</title>
        <authorList>
            <person name="Bulaev A.G."/>
            <person name="Kanygina A.V."/>
        </authorList>
    </citation>
    <scope>NUCLEOTIDE SEQUENCE [LARGE SCALE GENOMIC DNA]</scope>
    <source>
        <strain evidence="3 4">VT</strain>
    </source>
</reference>
<dbReference type="Gene3D" id="2.60.40.10">
    <property type="entry name" value="Immunoglobulins"/>
    <property type="match status" value="1"/>
</dbReference>
<dbReference type="PATRIC" id="fig|507754.4.peg.1090"/>
<dbReference type="InterPro" id="IPR013783">
    <property type="entry name" value="Ig-like_fold"/>
</dbReference>
<feature type="transmembrane region" description="Helical" evidence="1">
    <location>
        <begin position="226"/>
        <end position="246"/>
    </location>
</feature>
<keyword evidence="4" id="KW-1185">Reference proteome</keyword>
<dbReference type="EMBL" id="LJCQ01000268">
    <property type="protein sequence ID" value="KPV46312.1"/>
    <property type="molecule type" value="Genomic_DNA"/>
</dbReference>
<dbReference type="RefSeq" id="WP_054964289.1">
    <property type="nucleotide sequence ID" value="NZ_LJCQ01000268.1"/>
</dbReference>
<evidence type="ECO:0000313" key="2">
    <source>
        <dbReference type="EMBL" id="KPV46312.1"/>
    </source>
</evidence>
<sequence>MKFKILAIAIVIILIVSGLLVAPYGNNNNQKSQSPSSLSFKNISYPTYVYQSQNFNIYINETSGFTNYSVNAFFGVQNNSDNTVPSDYYKNSSNPDFVIPIVAPNTTENIYVYVEATAFNGNSKESAYTNFSINVSQPVHLNATLTNTASAPAYNITVNFLVNGITVKTSMIGKINAKSNYTASVIVPRAELPPGRDLLTISTNNPNIGVPKGVYFYNGHPPNYDWIYYIAAVTVAFAIFLIVISGRRNTVKVPKWKRAGKKTSKSTKNTK</sequence>
<dbReference type="Proteomes" id="UP000050320">
    <property type="component" value="Unassembled WGS sequence"/>
</dbReference>
<evidence type="ECO:0000313" key="5">
    <source>
        <dbReference type="Proteomes" id="UP000050515"/>
    </source>
</evidence>
<evidence type="ECO:0000313" key="3">
    <source>
        <dbReference type="EMBL" id="KQB34498.1"/>
    </source>
</evidence>
<keyword evidence="1" id="KW-0472">Membrane</keyword>
<dbReference type="AlphaFoldDB" id="A0A0P9GY08"/>
<dbReference type="EMBL" id="LKBG01000236">
    <property type="protein sequence ID" value="KQB34498.1"/>
    <property type="molecule type" value="Genomic_DNA"/>
</dbReference>
<dbReference type="OrthoDB" id="56286at2157"/>
<accession>A0A0P9GY08</accession>